<dbReference type="RefSeq" id="WP_353303840.1">
    <property type="nucleotide sequence ID" value="NZ_BAABWN010000010.1"/>
</dbReference>
<dbReference type="Pfam" id="PF01694">
    <property type="entry name" value="Rhomboid"/>
    <property type="match status" value="1"/>
</dbReference>
<keyword evidence="3 5" id="KW-1133">Transmembrane helix</keyword>
<evidence type="ECO:0000256" key="1">
    <source>
        <dbReference type="ARBA" id="ARBA00004141"/>
    </source>
</evidence>
<dbReference type="Proteomes" id="UP001465153">
    <property type="component" value="Unassembled WGS sequence"/>
</dbReference>
<protein>
    <submittedName>
        <fullName evidence="7">Rhombosortase</fullName>
    </submittedName>
</protein>
<dbReference type="SUPFAM" id="SSF144091">
    <property type="entry name" value="Rhomboid-like"/>
    <property type="match status" value="1"/>
</dbReference>
<keyword evidence="8" id="KW-1185">Reference proteome</keyword>
<evidence type="ECO:0000256" key="2">
    <source>
        <dbReference type="ARBA" id="ARBA00022692"/>
    </source>
</evidence>
<comment type="caution">
    <text evidence="7">The sequence shown here is derived from an EMBL/GenBank/DDBJ whole genome shotgun (WGS) entry which is preliminary data.</text>
</comment>
<evidence type="ECO:0000259" key="6">
    <source>
        <dbReference type="Pfam" id="PF01694"/>
    </source>
</evidence>
<reference evidence="7 8" key="1">
    <citation type="submission" date="2024-04" db="EMBL/GenBank/DDBJ databases">
        <title>Draft genome sequence of Sessilibacter corallicola NBRC 116591.</title>
        <authorList>
            <person name="Miyakawa T."/>
            <person name="Kusuya Y."/>
            <person name="Miura T."/>
        </authorList>
    </citation>
    <scope>NUCLEOTIDE SEQUENCE [LARGE SCALE GENOMIC DNA]</scope>
    <source>
        <strain evidence="7 8">KU-00831-HH</strain>
    </source>
</reference>
<comment type="subcellular location">
    <subcellularLocation>
        <location evidence="1">Membrane</location>
        <topology evidence="1">Multi-pass membrane protein</topology>
    </subcellularLocation>
</comment>
<feature type="transmembrane region" description="Helical" evidence="5">
    <location>
        <begin position="82"/>
        <end position="100"/>
    </location>
</feature>
<feature type="transmembrane region" description="Helical" evidence="5">
    <location>
        <begin position="137"/>
        <end position="155"/>
    </location>
</feature>
<evidence type="ECO:0000256" key="5">
    <source>
        <dbReference type="SAM" id="Phobius"/>
    </source>
</evidence>
<dbReference type="Gene3D" id="1.20.1540.10">
    <property type="entry name" value="Rhomboid-like"/>
    <property type="match status" value="1"/>
</dbReference>
<accession>A0ABQ0ACB8</accession>
<feature type="domain" description="Peptidase S54 rhomboid" evidence="6">
    <location>
        <begin position="44"/>
        <end position="187"/>
    </location>
</feature>
<feature type="transmembrane region" description="Helical" evidence="5">
    <location>
        <begin position="45"/>
        <end position="75"/>
    </location>
</feature>
<dbReference type="EMBL" id="BAABWN010000010">
    <property type="protein sequence ID" value="GAA6169289.1"/>
    <property type="molecule type" value="Genomic_DNA"/>
</dbReference>
<name>A0ABQ0ACB8_9GAMM</name>
<evidence type="ECO:0000313" key="8">
    <source>
        <dbReference type="Proteomes" id="UP001465153"/>
    </source>
</evidence>
<evidence type="ECO:0000256" key="3">
    <source>
        <dbReference type="ARBA" id="ARBA00022989"/>
    </source>
</evidence>
<sequence length="201" mass="22652">MRHSAKIPFLTIAVSLVVAVLYFVAPFGGDVFQVLLASKTDDFRWYTLLTAQLIHTDFSHFSYDLLAFVVLSYCVEMSSIRYWCVTAAASFTAIAVWFVLQNQFQHYAGLSGALNGFFVVTLYCLLDVDKSKIQSTLWNGLVLLLLIGVVIKNSYELYFDVALFSDTRWRSTPSFHMVGMLVGFVLVSAFHGIERIKKSAE</sequence>
<evidence type="ECO:0000256" key="4">
    <source>
        <dbReference type="ARBA" id="ARBA00023136"/>
    </source>
</evidence>
<keyword evidence="4 5" id="KW-0472">Membrane</keyword>
<dbReference type="InterPro" id="IPR022764">
    <property type="entry name" value="Peptidase_S54_rhomboid_dom"/>
</dbReference>
<gene>
    <name evidence="7" type="primary">rrtA</name>
    <name evidence="7" type="ORF">NBRC116591_31000</name>
</gene>
<feature type="transmembrane region" description="Helical" evidence="5">
    <location>
        <begin position="7"/>
        <end position="25"/>
    </location>
</feature>
<organism evidence="7 8">
    <name type="scientific">Sessilibacter corallicola</name>
    <dbReference type="NCBI Taxonomy" id="2904075"/>
    <lineage>
        <taxon>Bacteria</taxon>
        <taxon>Pseudomonadati</taxon>
        <taxon>Pseudomonadota</taxon>
        <taxon>Gammaproteobacteria</taxon>
        <taxon>Cellvibrionales</taxon>
        <taxon>Cellvibrionaceae</taxon>
        <taxon>Sessilibacter</taxon>
    </lineage>
</organism>
<feature type="transmembrane region" description="Helical" evidence="5">
    <location>
        <begin position="175"/>
        <end position="193"/>
    </location>
</feature>
<proteinExistence type="predicted"/>
<evidence type="ECO:0000313" key="7">
    <source>
        <dbReference type="EMBL" id="GAA6169289.1"/>
    </source>
</evidence>
<keyword evidence="2 5" id="KW-0812">Transmembrane</keyword>
<dbReference type="InterPro" id="IPR035952">
    <property type="entry name" value="Rhomboid-like_sf"/>
</dbReference>
<feature type="transmembrane region" description="Helical" evidence="5">
    <location>
        <begin position="106"/>
        <end position="125"/>
    </location>
</feature>